<keyword evidence="1" id="KW-0472">Membrane</keyword>
<feature type="transmembrane region" description="Helical" evidence="1">
    <location>
        <begin position="6"/>
        <end position="24"/>
    </location>
</feature>
<evidence type="ECO:0000256" key="1">
    <source>
        <dbReference type="SAM" id="Phobius"/>
    </source>
</evidence>
<dbReference type="AlphaFoldDB" id="A0A8T0H5E0"/>
<evidence type="ECO:0000313" key="3">
    <source>
        <dbReference type="Proteomes" id="UP000822688"/>
    </source>
</evidence>
<keyword evidence="3" id="KW-1185">Reference proteome</keyword>
<accession>A0A8T0H5E0</accession>
<dbReference type="EMBL" id="CM026428">
    <property type="protein sequence ID" value="KAG0565907.1"/>
    <property type="molecule type" value="Genomic_DNA"/>
</dbReference>
<gene>
    <name evidence="2" type="ORF">KC19_7G022700</name>
</gene>
<keyword evidence="1" id="KW-0812">Transmembrane</keyword>
<protein>
    <submittedName>
        <fullName evidence="2">Uncharacterized protein</fullName>
    </submittedName>
</protein>
<name>A0A8T0H5E0_CERPU</name>
<comment type="caution">
    <text evidence="2">The sequence shown here is derived from an EMBL/GenBank/DDBJ whole genome shotgun (WGS) entry which is preliminary data.</text>
</comment>
<keyword evidence="1" id="KW-1133">Transmembrane helix</keyword>
<proteinExistence type="predicted"/>
<evidence type="ECO:0000313" key="2">
    <source>
        <dbReference type="EMBL" id="KAG0565907.1"/>
    </source>
</evidence>
<dbReference type="Proteomes" id="UP000822688">
    <property type="component" value="Chromosome 7"/>
</dbReference>
<reference evidence="2" key="1">
    <citation type="submission" date="2020-06" db="EMBL/GenBank/DDBJ databases">
        <title>WGS assembly of Ceratodon purpureus strain R40.</title>
        <authorList>
            <person name="Carey S.B."/>
            <person name="Jenkins J."/>
            <person name="Shu S."/>
            <person name="Lovell J.T."/>
            <person name="Sreedasyam A."/>
            <person name="Maumus F."/>
            <person name="Tiley G.P."/>
            <person name="Fernandez-Pozo N."/>
            <person name="Barry K."/>
            <person name="Chen C."/>
            <person name="Wang M."/>
            <person name="Lipzen A."/>
            <person name="Daum C."/>
            <person name="Saski C.A."/>
            <person name="Payton A.C."/>
            <person name="Mcbreen J.C."/>
            <person name="Conrad R.E."/>
            <person name="Kollar L.M."/>
            <person name="Olsson S."/>
            <person name="Huttunen S."/>
            <person name="Landis J.B."/>
            <person name="Wickett N.J."/>
            <person name="Johnson M.G."/>
            <person name="Rensing S.A."/>
            <person name="Grimwood J."/>
            <person name="Schmutz J."/>
            <person name="Mcdaniel S.F."/>
        </authorList>
    </citation>
    <scope>NUCLEOTIDE SEQUENCE</scope>
    <source>
        <strain evidence="2">R40</strain>
    </source>
</reference>
<sequence length="69" mass="7547">MLTCANLLESVLAIGTIILCPLLLPESGMLTPAMSTGNQVIFTERSRPLQQRICYSIAHPNYTNPTLSK</sequence>
<organism evidence="2 3">
    <name type="scientific">Ceratodon purpureus</name>
    <name type="common">Fire moss</name>
    <name type="synonym">Dicranum purpureum</name>
    <dbReference type="NCBI Taxonomy" id="3225"/>
    <lineage>
        <taxon>Eukaryota</taxon>
        <taxon>Viridiplantae</taxon>
        <taxon>Streptophyta</taxon>
        <taxon>Embryophyta</taxon>
        <taxon>Bryophyta</taxon>
        <taxon>Bryophytina</taxon>
        <taxon>Bryopsida</taxon>
        <taxon>Dicranidae</taxon>
        <taxon>Pseudoditrichales</taxon>
        <taxon>Ditrichaceae</taxon>
        <taxon>Ceratodon</taxon>
    </lineage>
</organism>